<evidence type="ECO:0000256" key="1">
    <source>
        <dbReference type="PROSITE-ProRule" id="PRU00047"/>
    </source>
</evidence>
<feature type="compositionally biased region" description="Low complexity" evidence="2">
    <location>
        <begin position="1102"/>
        <end position="1112"/>
    </location>
</feature>
<dbReference type="SUPFAM" id="SSF57756">
    <property type="entry name" value="Retrovirus zinc finger-like domains"/>
    <property type="match status" value="1"/>
</dbReference>
<feature type="region of interest" description="Disordered" evidence="2">
    <location>
        <begin position="678"/>
        <end position="702"/>
    </location>
</feature>
<accession>A0AAV2TFF5</accession>
<dbReference type="SMART" id="SM00343">
    <property type="entry name" value="ZnF_C2HC"/>
    <property type="match status" value="1"/>
</dbReference>
<protein>
    <recommendedName>
        <fullName evidence="4">CCHC-type domain-containing protein</fullName>
    </recommendedName>
</protein>
<feature type="compositionally biased region" description="Basic and acidic residues" evidence="2">
    <location>
        <begin position="1060"/>
        <end position="1085"/>
    </location>
</feature>
<feature type="compositionally biased region" description="Polar residues" evidence="2">
    <location>
        <begin position="1418"/>
        <end position="1437"/>
    </location>
</feature>
<feature type="signal peptide" evidence="3">
    <location>
        <begin position="1"/>
        <end position="19"/>
    </location>
</feature>
<feature type="region of interest" description="Disordered" evidence="2">
    <location>
        <begin position="630"/>
        <end position="656"/>
    </location>
</feature>
<feature type="compositionally biased region" description="Polar residues" evidence="2">
    <location>
        <begin position="1219"/>
        <end position="1239"/>
    </location>
</feature>
<dbReference type="Proteomes" id="UP001497525">
    <property type="component" value="Unassembled WGS sequence"/>
</dbReference>
<keyword evidence="1" id="KW-0863">Zinc-finger</keyword>
<evidence type="ECO:0000259" key="4">
    <source>
        <dbReference type="PROSITE" id="PS50158"/>
    </source>
</evidence>
<gene>
    <name evidence="5" type="ORF">CDAUBV1_LOCUS9345</name>
</gene>
<comment type="caution">
    <text evidence="5">The sequence shown here is derived from an EMBL/GenBank/DDBJ whole genome shotgun (WGS) entry which is preliminary data.</text>
</comment>
<feature type="compositionally biased region" description="Polar residues" evidence="2">
    <location>
        <begin position="470"/>
        <end position="479"/>
    </location>
</feature>
<feature type="region of interest" description="Disordered" evidence="2">
    <location>
        <begin position="451"/>
        <end position="479"/>
    </location>
</feature>
<dbReference type="PANTHER" id="PTHR46939">
    <property type="entry name" value="ZINC FINGER CCHC DOMAIN-CONTAINING PROTEIN 2"/>
    <property type="match status" value="1"/>
</dbReference>
<feature type="domain" description="CCHC-type" evidence="4">
    <location>
        <begin position="1543"/>
        <end position="1558"/>
    </location>
</feature>
<dbReference type="Pfam" id="PF26034">
    <property type="entry name" value="PHAT_SMAUG"/>
    <property type="match status" value="1"/>
</dbReference>
<dbReference type="PROSITE" id="PS50158">
    <property type="entry name" value="ZF_CCHC"/>
    <property type="match status" value="1"/>
</dbReference>
<evidence type="ECO:0000256" key="2">
    <source>
        <dbReference type="SAM" id="MobiDB-lite"/>
    </source>
</evidence>
<feature type="compositionally biased region" description="Low complexity" evidence="2">
    <location>
        <begin position="686"/>
        <end position="696"/>
    </location>
</feature>
<feature type="region of interest" description="Disordered" evidence="2">
    <location>
        <begin position="1402"/>
        <end position="1455"/>
    </location>
</feature>
<dbReference type="PANTHER" id="PTHR46939:SF1">
    <property type="entry name" value="ZINC FINGER CCHC DOMAIN-CONTAINING PROTEIN 2"/>
    <property type="match status" value="1"/>
</dbReference>
<sequence length="1578" mass="169536">MILITNLCIVVKIVRGSLGAVFLKNSHLGRVMVCYHDTSKSRSGWIRATTRDVLRWFDESPYPSRIEFVCGLLQLCTPSELRFYGSCLEEIARLHYDELREIDLQSNSVSDFNGGNCLSAFFKPSNGSPDGDRPSCVNLLKLSGSKFRQNTLPPSFYTLASNPTLRSQLILRLSLLKSTNVVSANAYFEALMADDTPHLRGIFRLSPFASFPSCPSNMNANASSDESEDESRRPSSLTTLELKAFDEILLIYTLAAFHPAFTFDQRQRLYPRLLTLHMWSDFYRCGPKSFHPPNCQPPLVNPLRHLPTCSSYEPNSSNLDTISNTSEASFSKSNRDFPLCSAACPYYGWPLEDIPPWVNCVQNNVSTDSRSPKSTLRVVGSGKSELFCDWPNCARPAFANSRRRCHSLPCYFSSSKTSVRSKSSSPMCPCPQCLTCDKDSANYPTLCKQGELPPGSQLPRRRGRSGEAAVSTTPVVQENNSSHMVPRCASCGAWTSSYKQSCSGEIAVTTAYQPTTWYIPTGNEDTSTAAAGLSNSSSRTSSNLEISSVSQSQHFSHHVISLESEPVRELETKTTYPLNASDDPTSSYPTCASTSEEISSASARTLTARDSGIIRDLVLSTAKLSLLPRHSRCDRRNGSSTSGAAPRSSIRRSNATNGDLGFHFGVGKHGKDSVDYCRLGPKRHSSGSSPISTPPSEDSGSENVTVTTASVCLEDCQKAFDRDAYGDLSMCLPHPSTSHARNTSTILDVPASNSDVGCSQFRNSGSLRESERLSVSNTGDFTAGNSSSIQEKCFSGSHVSAEIEEVSKVGNLPSSERRTEQRTVHPKVRWTEKASSYSSRDSATRCMIHTDCCTNPGTLGLSNCEGAATNACSTTESQVLSDLAHRGPVSPIPNIAHNLSEKGVSETSSPGAAASVNSQPQNICHLHPNPEVLCGENRQMVTELANGDTSVTVQSHSACIPSPISQSAVQPPLLTPICSPSAVRFDGCLIPSPSNAWLPSSAAYPLFSPAFYPSPCVLPPPSDMFSTGPSRPHLCPMNYQSYTAVCHAYPAVSAPVLPDNKVDTETGDEKTITESHPGEDPEKNGDGIPGKESAEDEDETASVVSHVSRRSVPPTVKTQSACNWNSAPAVVNHPGLVTPFIIYPSGQIDLFRTGTVPFELPNQQQLQVITVAPSTPTHTSSGIQVMPVLTETREFNHASNSKPSDPVLPTHSDDANGALSGTDTLGPSNKNSTQSQKNAQKFEKTDLVSKLRVDLDQSQFPPLVAHSSSSSTNGVVSTTSSAQAALTDTVSTEPGRRAVEVSSAVSRLTAATPCQRFPFRSDLPSFMSTSVPPRPTTSFQPRCRPPPSVFNSSFGARAPLHPQLPSGFFYNQVNQNGVGFSFVSPSSILSYPASANAPVQPPVQLNFQHPPPPYGLLSGNQTSGSSSAGPNETNPVGSTASSISATNITPGPQISVPVTGNNQFASGSSFPVIPTSNAGLNSTFTAATPLAFPASPFIPNLFIQQPPGLHPSNYSFTQLGNQYPNFPMPFWSSFATGPRPVSCYACGQLGHKANQCPSRMPNQQIPENTFNLSCAPAK</sequence>
<evidence type="ECO:0000313" key="6">
    <source>
        <dbReference type="Proteomes" id="UP001497525"/>
    </source>
</evidence>
<dbReference type="InterPro" id="IPR057327">
    <property type="entry name" value="Vts1_dom"/>
</dbReference>
<feature type="chain" id="PRO_5043573300" description="CCHC-type domain-containing protein" evidence="3">
    <location>
        <begin position="20"/>
        <end position="1578"/>
    </location>
</feature>
<keyword evidence="1" id="KW-0862">Zinc</keyword>
<dbReference type="InterPro" id="IPR042793">
    <property type="entry name" value="ZCCHC2"/>
</dbReference>
<dbReference type="InterPro" id="IPR001878">
    <property type="entry name" value="Znf_CCHC"/>
</dbReference>
<evidence type="ECO:0000313" key="5">
    <source>
        <dbReference type="EMBL" id="CAL5135165.1"/>
    </source>
</evidence>
<proteinExistence type="predicted"/>
<reference evidence="5" key="1">
    <citation type="submission" date="2024-06" db="EMBL/GenBank/DDBJ databases">
        <authorList>
            <person name="Liu X."/>
            <person name="Lenzi L."/>
            <person name="Haldenby T S."/>
            <person name="Uol C."/>
        </authorList>
    </citation>
    <scope>NUCLEOTIDE SEQUENCE</scope>
</reference>
<keyword evidence="1" id="KW-0479">Metal-binding</keyword>
<feature type="compositionally biased region" description="Low complexity" evidence="2">
    <location>
        <begin position="534"/>
        <end position="549"/>
    </location>
</feature>
<feature type="compositionally biased region" description="Low complexity" evidence="2">
    <location>
        <begin position="1438"/>
        <end position="1449"/>
    </location>
</feature>
<feature type="region of interest" description="Disordered" evidence="2">
    <location>
        <begin position="528"/>
        <end position="549"/>
    </location>
</feature>
<dbReference type="Pfam" id="PF00098">
    <property type="entry name" value="zf-CCHC"/>
    <property type="match status" value="1"/>
</dbReference>
<dbReference type="EMBL" id="CAXLJL010000245">
    <property type="protein sequence ID" value="CAL5135165.1"/>
    <property type="molecule type" value="Genomic_DNA"/>
</dbReference>
<dbReference type="GO" id="GO:0008270">
    <property type="term" value="F:zinc ion binding"/>
    <property type="evidence" value="ECO:0007669"/>
    <property type="project" value="UniProtKB-KW"/>
</dbReference>
<feature type="region of interest" description="Disordered" evidence="2">
    <location>
        <begin position="812"/>
        <end position="835"/>
    </location>
</feature>
<evidence type="ECO:0000256" key="3">
    <source>
        <dbReference type="SAM" id="SignalP"/>
    </source>
</evidence>
<dbReference type="InterPro" id="IPR058599">
    <property type="entry name" value="PHAT_Smg/ZCCHC2-like"/>
</dbReference>
<dbReference type="GO" id="GO:0003676">
    <property type="term" value="F:nucleic acid binding"/>
    <property type="evidence" value="ECO:0007669"/>
    <property type="project" value="InterPro"/>
</dbReference>
<dbReference type="Pfam" id="PF25479">
    <property type="entry name" value="Vts1"/>
    <property type="match status" value="1"/>
</dbReference>
<dbReference type="InterPro" id="IPR036875">
    <property type="entry name" value="Znf_CCHC_sf"/>
</dbReference>
<name>A0AAV2TFF5_CALDB</name>
<organism evidence="5 6">
    <name type="scientific">Calicophoron daubneyi</name>
    <name type="common">Rumen fluke</name>
    <name type="synonym">Paramphistomum daubneyi</name>
    <dbReference type="NCBI Taxonomy" id="300641"/>
    <lineage>
        <taxon>Eukaryota</taxon>
        <taxon>Metazoa</taxon>
        <taxon>Spiralia</taxon>
        <taxon>Lophotrochozoa</taxon>
        <taxon>Platyhelminthes</taxon>
        <taxon>Trematoda</taxon>
        <taxon>Digenea</taxon>
        <taxon>Plagiorchiida</taxon>
        <taxon>Pronocephalata</taxon>
        <taxon>Paramphistomoidea</taxon>
        <taxon>Paramphistomidae</taxon>
        <taxon>Calicophoron</taxon>
    </lineage>
</organism>
<keyword evidence="3" id="KW-0732">Signal</keyword>
<feature type="region of interest" description="Disordered" evidence="2">
    <location>
        <begin position="1195"/>
        <end position="1243"/>
    </location>
</feature>
<feature type="region of interest" description="Disordered" evidence="2">
    <location>
        <begin position="1057"/>
        <end position="1118"/>
    </location>
</feature>